<evidence type="ECO:0000313" key="2">
    <source>
        <dbReference type="EMBL" id="KAB3534385.1"/>
    </source>
</evidence>
<feature type="transmembrane region" description="Helical" evidence="1">
    <location>
        <begin position="109"/>
        <end position="130"/>
    </location>
</feature>
<comment type="caution">
    <text evidence="2">The sequence shown here is derived from an EMBL/GenBank/DDBJ whole genome shotgun (WGS) entry which is preliminary data.</text>
</comment>
<organism evidence="2 3">
    <name type="scientific">Alkaliphilus pronyensis</name>
    <dbReference type="NCBI Taxonomy" id="1482732"/>
    <lineage>
        <taxon>Bacteria</taxon>
        <taxon>Bacillati</taxon>
        <taxon>Bacillota</taxon>
        <taxon>Clostridia</taxon>
        <taxon>Peptostreptococcales</taxon>
        <taxon>Natronincolaceae</taxon>
        <taxon>Alkaliphilus</taxon>
    </lineage>
</organism>
<proteinExistence type="predicted"/>
<sequence>MNYGLLIKIFFTVYILSKFVKSYIDFKSTIIRNRYDKLKCYEVMFTSITYWWAATLVIMGFIFKFDWKIITFLSILYLLSCFYIERIKFNLAMANNKEQLDTLLKQNQINGYIQCCINIVTVILLILLVFNYNHPQLYEQYLSINIMFFLGMAVLLCIIYAVGVNVCIKKLKYKKYYVFFDEKEGF</sequence>
<reference evidence="2 3" key="1">
    <citation type="submission" date="2019-10" db="EMBL/GenBank/DDBJ databases">
        <title>Alkaliphilus serpentinus sp. nov. and Alkaliphilus pronyensis sp. nov., two novel anaerobic alkaliphilic species isolated from the serpentinized-hosted hydrothermal field of the Prony Bay (New Caledonia).</title>
        <authorList>
            <person name="Postec A."/>
        </authorList>
    </citation>
    <scope>NUCLEOTIDE SEQUENCE [LARGE SCALE GENOMIC DNA]</scope>
    <source>
        <strain evidence="2 3">LacV</strain>
    </source>
</reference>
<dbReference type="EMBL" id="WBZC01000029">
    <property type="protein sequence ID" value="KAB3534385.1"/>
    <property type="molecule type" value="Genomic_DNA"/>
</dbReference>
<dbReference type="Proteomes" id="UP000432715">
    <property type="component" value="Unassembled WGS sequence"/>
</dbReference>
<feature type="transmembrane region" description="Helical" evidence="1">
    <location>
        <begin position="142"/>
        <end position="168"/>
    </location>
</feature>
<keyword evidence="1" id="KW-0472">Membrane</keyword>
<evidence type="ECO:0000256" key="1">
    <source>
        <dbReference type="SAM" id="Phobius"/>
    </source>
</evidence>
<gene>
    <name evidence="2" type="ORF">F8154_09190</name>
</gene>
<name>A0A6I0F7M5_9FIRM</name>
<dbReference type="AlphaFoldDB" id="A0A6I0F7M5"/>
<keyword evidence="3" id="KW-1185">Reference proteome</keyword>
<keyword evidence="1" id="KW-0812">Transmembrane</keyword>
<feature type="transmembrane region" description="Helical" evidence="1">
    <location>
        <begin position="69"/>
        <end position="89"/>
    </location>
</feature>
<feature type="transmembrane region" description="Helical" evidence="1">
    <location>
        <begin position="44"/>
        <end position="63"/>
    </location>
</feature>
<keyword evidence="1" id="KW-1133">Transmembrane helix</keyword>
<accession>A0A6I0F7M5</accession>
<dbReference type="RefSeq" id="WP_192930228.1">
    <property type="nucleotide sequence ID" value="NZ_WBZC01000029.1"/>
</dbReference>
<protein>
    <submittedName>
        <fullName evidence="2">Uncharacterized protein</fullName>
    </submittedName>
</protein>
<evidence type="ECO:0000313" key="3">
    <source>
        <dbReference type="Proteomes" id="UP000432715"/>
    </source>
</evidence>